<protein>
    <submittedName>
        <fullName evidence="2">Uncharacterized protein</fullName>
    </submittedName>
</protein>
<dbReference type="EMBL" id="VXIV02000119">
    <property type="protein sequence ID" value="KAF6040621.1"/>
    <property type="molecule type" value="Genomic_DNA"/>
</dbReference>
<name>A0A7J7KR03_BUGNE</name>
<keyword evidence="1" id="KW-0472">Membrane</keyword>
<accession>A0A7J7KR03</accession>
<keyword evidence="3" id="KW-1185">Reference proteome</keyword>
<reference evidence="2" key="1">
    <citation type="submission" date="2020-06" db="EMBL/GenBank/DDBJ databases">
        <title>Draft genome of Bugula neritina, a colonial animal packing powerful symbionts and potential medicines.</title>
        <authorList>
            <person name="Rayko M."/>
        </authorList>
    </citation>
    <scope>NUCLEOTIDE SEQUENCE [LARGE SCALE GENOMIC DNA]</scope>
    <source>
        <strain evidence="2">Kwan_BN1</strain>
    </source>
</reference>
<keyword evidence="1" id="KW-1133">Transmembrane helix</keyword>
<evidence type="ECO:0000313" key="3">
    <source>
        <dbReference type="Proteomes" id="UP000593567"/>
    </source>
</evidence>
<keyword evidence="1" id="KW-0812">Transmembrane</keyword>
<dbReference type="Proteomes" id="UP000593567">
    <property type="component" value="Unassembled WGS sequence"/>
</dbReference>
<comment type="caution">
    <text evidence="2">The sequence shown here is derived from an EMBL/GenBank/DDBJ whole genome shotgun (WGS) entry which is preliminary data.</text>
</comment>
<evidence type="ECO:0000313" key="2">
    <source>
        <dbReference type="EMBL" id="KAF6040621.1"/>
    </source>
</evidence>
<feature type="transmembrane region" description="Helical" evidence="1">
    <location>
        <begin position="43"/>
        <end position="63"/>
    </location>
</feature>
<organism evidence="2 3">
    <name type="scientific">Bugula neritina</name>
    <name type="common">Brown bryozoan</name>
    <name type="synonym">Sertularia neritina</name>
    <dbReference type="NCBI Taxonomy" id="10212"/>
    <lineage>
        <taxon>Eukaryota</taxon>
        <taxon>Metazoa</taxon>
        <taxon>Spiralia</taxon>
        <taxon>Lophotrochozoa</taxon>
        <taxon>Bryozoa</taxon>
        <taxon>Gymnolaemata</taxon>
        <taxon>Cheilostomatida</taxon>
        <taxon>Flustrina</taxon>
        <taxon>Buguloidea</taxon>
        <taxon>Bugulidae</taxon>
        <taxon>Bugula</taxon>
    </lineage>
</organism>
<gene>
    <name evidence="2" type="ORF">EB796_001034</name>
</gene>
<sequence>MLWQKTDNIYYGKLNMVHLKLYLWQFAIQYIIILIFQQHSKQFIINVLFSNFYYTSASLSKFYSFSFQGSCSLFKPTSHK</sequence>
<proteinExistence type="predicted"/>
<evidence type="ECO:0000256" key="1">
    <source>
        <dbReference type="SAM" id="Phobius"/>
    </source>
</evidence>
<feature type="transmembrane region" description="Helical" evidence="1">
    <location>
        <begin position="21"/>
        <end position="37"/>
    </location>
</feature>
<dbReference type="AlphaFoldDB" id="A0A7J7KR03"/>